<accession>I4B6H0</accession>
<dbReference type="Proteomes" id="UP000006048">
    <property type="component" value="Chromosome"/>
</dbReference>
<comment type="subcellular location">
    <subcellularLocation>
        <location evidence="1">Cell envelope</location>
    </subcellularLocation>
</comment>
<evidence type="ECO:0000313" key="9">
    <source>
        <dbReference type="Proteomes" id="UP000006048"/>
    </source>
</evidence>
<evidence type="ECO:0000259" key="5">
    <source>
        <dbReference type="Pfam" id="PF25954"/>
    </source>
</evidence>
<dbReference type="InterPro" id="IPR058649">
    <property type="entry name" value="CzcB_C"/>
</dbReference>
<comment type="similarity">
    <text evidence="2">Belongs to the membrane fusion protein (MFP) (TC 8.A.1) family.</text>
</comment>
<feature type="domain" description="CusB-like beta-barrel" evidence="5">
    <location>
        <begin position="154"/>
        <end position="227"/>
    </location>
</feature>
<dbReference type="InterPro" id="IPR058792">
    <property type="entry name" value="Beta-barrel_RND_2"/>
</dbReference>
<dbReference type="GO" id="GO:0030313">
    <property type="term" value="C:cell envelope"/>
    <property type="evidence" value="ECO:0007669"/>
    <property type="project" value="UniProtKB-SubCell"/>
</dbReference>
<dbReference type="InterPro" id="IPR006143">
    <property type="entry name" value="RND_pump_MFP"/>
</dbReference>
<evidence type="ECO:0000256" key="2">
    <source>
        <dbReference type="ARBA" id="ARBA00009477"/>
    </source>
</evidence>
<sequence length="324" mass="34915">MKKFVVAGIAAFAIAATLYFIFGRTKKSEVQYTEVQVQRTDLRLTVTSTGTVTPEGRIEMKPPVPGRIDSVGVREGQKVRRGQIIAWMSSTERAALLDSARAVSNEEYKRFQEYYKATPIVAPVSGTIILRSVEPGQTVASADVLLVISDRLQVVAKVDETDIARVKPGIAVEVVLDAYPQETIAAKVSNIAFEAKTVNNVTAYDVEILPTKQPDYMRSGMTANVTFVLKQREDVLTVPVAAIQFKKESPFVLVRDKQGKAAETAVEIGESDGSNTEIISGLDEQSKVLIAKIQMPGAGKGSNPFMPARGGRSGGGGSGKSRAH</sequence>
<feature type="region of interest" description="Disordered" evidence="4">
    <location>
        <begin position="296"/>
        <end position="324"/>
    </location>
</feature>
<evidence type="ECO:0000256" key="4">
    <source>
        <dbReference type="SAM" id="MobiDB-lite"/>
    </source>
</evidence>
<proteinExistence type="inferred from homology"/>
<evidence type="ECO:0000259" key="7">
    <source>
        <dbReference type="Pfam" id="PF25975"/>
    </source>
</evidence>
<feature type="domain" description="CzcB-like C-terminal circularly permuted SH3-like" evidence="7">
    <location>
        <begin position="236"/>
        <end position="288"/>
    </location>
</feature>
<protein>
    <submittedName>
        <fullName evidence="8">Efflux transporter, RND family, MFP subunit</fullName>
    </submittedName>
</protein>
<dbReference type="Gene3D" id="2.40.420.20">
    <property type="match status" value="1"/>
</dbReference>
<keyword evidence="9" id="KW-1185">Reference proteome</keyword>
<evidence type="ECO:0000313" key="8">
    <source>
        <dbReference type="EMBL" id="AFM12877.1"/>
    </source>
</evidence>
<feature type="domain" description="CzcB-like barrel-sandwich hybrid" evidence="6">
    <location>
        <begin position="60"/>
        <end position="150"/>
    </location>
</feature>
<dbReference type="EMBL" id="CP002959">
    <property type="protein sequence ID" value="AFM12877.1"/>
    <property type="molecule type" value="Genomic_DNA"/>
</dbReference>
<dbReference type="KEGG" id="tpx:Turpa_2232"/>
<dbReference type="PANTHER" id="PTHR32347:SF14">
    <property type="entry name" value="EFFLUX SYSTEM COMPONENT YKNX-RELATED"/>
    <property type="match status" value="1"/>
</dbReference>
<dbReference type="Pfam" id="PF25973">
    <property type="entry name" value="BSH_CzcB"/>
    <property type="match status" value="1"/>
</dbReference>
<dbReference type="HOGENOM" id="CLU_018816_14_1_12"/>
<dbReference type="AlphaFoldDB" id="I4B6H0"/>
<keyword evidence="3" id="KW-0175">Coiled coil</keyword>
<feature type="compositionally biased region" description="Gly residues" evidence="4">
    <location>
        <begin position="311"/>
        <end position="324"/>
    </location>
</feature>
<dbReference type="STRING" id="869212.Turpa_2232"/>
<dbReference type="Gene3D" id="2.40.50.100">
    <property type="match status" value="1"/>
</dbReference>
<dbReference type="PANTHER" id="PTHR32347">
    <property type="entry name" value="EFFLUX SYSTEM COMPONENT YKNX-RELATED"/>
    <property type="match status" value="1"/>
</dbReference>
<dbReference type="RefSeq" id="WP_014803383.1">
    <property type="nucleotide sequence ID" value="NC_018020.1"/>
</dbReference>
<dbReference type="InterPro" id="IPR058647">
    <property type="entry name" value="BSH_CzcB-like"/>
</dbReference>
<gene>
    <name evidence="8" type="ordered locus">Turpa_2232</name>
</gene>
<dbReference type="Gene3D" id="2.40.30.170">
    <property type="match status" value="1"/>
</dbReference>
<reference evidence="8 9" key="1">
    <citation type="submission" date="2012-06" db="EMBL/GenBank/DDBJ databases">
        <title>The complete chromosome of genome of Turneriella parva DSM 21527.</title>
        <authorList>
            <consortium name="US DOE Joint Genome Institute (JGI-PGF)"/>
            <person name="Lucas S."/>
            <person name="Han J."/>
            <person name="Lapidus A."/>
            <person name="Bruce D."/>
            <person name="Goodwin L."/>
            <person name="Pitluck S."/>
            <person name="Peters L."/>
            <person name="Kyrpides N."/>
            <person name="Mavromatis K."/>
            <person name="Ivanova N."/>
            <person name="Mikhailova N."/>
            <person name="Chertkov O."/>
            <person name="Detter J.C."/>
            <person name="Tapia R."/>
            <person name="Han C."/>
            <person name="Land M."/>
            <person name="Hauser L."/>
            <person name="Markowitz V."/>
            <person name="Cheng J.-F."/>
            <person name="Hugenholtz P."/>
            <person name="Woyke T."/>
            <person name="Wu D."/>
            <person name="Gronow S."/>
            <person name="Wellnitz S."/>
            <person name="Brambilla E."/>
            <person name="Klenk H.-P."/>
            <person name="Eisen J.A."/>
        </authorList>
    </citation>
    <scope>NUCLEOTIDE SEQUENCE [LARGE SCALE GENOMIC DNA]</scope>
    <source>
        <strain evidence="9">ATCC BAA-1111 / DSM 21527 / NCTC 11395 / H</strain>
    </source>
</reference>
<dbReference type="GO" id="GO:0016020">
    <property type="term" value="C:membrane"/>
    <property type="evidence" value="ECO:0007669"/>
    <property type="project" value="InterPro"/>
</dbReference>
<dbReference type="InterPro" id="IPR050465">
    <property type="entry name" value="UPF0194_transport"/>
</dbReference>
<evidence type="ECO:0000256" key="1">
    <source>
        <dbReference type="ARBA" id="ARBA00004196"/>
    </source>
</evidence>
<evidence type="ECO:0000259" key="6">
    <source>
        <dbReference type="Pfam" id="PF25973"/>
    </source>
</evidence>
<dbReference type="Pfam" id="PF25954">
    <property type="entry name" value="Beta-barrel_RND_2"/>
    <property type="match status" value="1"/>
</dbReference>
<organism evidence="8 9">
    <name type="scientific">Turneriella parva (strain ATCC BAA-1111 / DSM 21527 / NCTC 11395 / H)</name>
    <name type="common">Leptospira parva</name>
    <dbReference type="NCBI Taxonomy" id="869212"/>
    <lineage>
        <taxon>Bacteria</taxon>
        <taxon>Pseudomonadati</taxon>
        <taxon>Spirochaetota</taxon>
        <taxon>Spirochaetia</taxon>
        <taxon>Leptospirales</taxon>
        <taxon>Leptospiraceae</taxon>
        <taxon>Turneriella</taxon>
    </lineage>
</organism>
<dbReference type="Pfam" id="PF25975">
    <property type="entry name" value="CzcB_C"/>
    <property type="match status" value="1"/>
</dbReference>
<evidence type="ECO:0000256" key="3">
    <source>
        <dbReference type="ARBA" id="ARBA00023054"/>
    </source>
</evidence>
<dbReference type="OrthoDB" id="9784484at2"/>
<dbReference type="SUPFAM" id="SSF111369">
    <property type="entry name" value="HlyD-like secretion proteins"/>
    <property type="match status" value="1"/>
</dbReference>
<name>I4B6H0_TURPD</name>
<dbReference type="GO" id="GO:0022857">
    <property type="term" value="F:transmembrane transporter activity"/>
    <property type="evidence" value="ECO:0007669"/>
    <property type="project" value="InterPro"/>
</dbReference>
<dbReference type="NCBIfam" id="TIGR01730">
    <property type="entry name" value="RND_mfp"/>
    <property type="match status" value="1"/>
</dbReference>